<dbReference type="Proteomes" id="UP000279236">
    <property type="component" value="Unassembled WGS sequence"/>
</dbReference>
<dbReference type="SUPFAM" id="SSF55874">
    <property type="entry name" value="ATPase domain of HSP90 chaperone/DNA topoisomerase II/histidine kinase"/>
    <property type="match status" value="2"/>
</dbReference>
<dbReference type="InterPro" id="IPR001789">
    <property type="entry name" value="Sig_transdc_resp-reg_receiver"/>
</dbReference>
<keyword evidence="9" id="KW-1185">Reference proteome</keyword>
<dbReference type="EMBL" id="RSCE01000022">
    <property type="protein sequence ID" value="RSH76639.1"/>
    <property type="molecule type" value="Genomic_DNA"/>
</dbReference>
<accession>A0A427XCQ0</accession>
<dbReference type="PANTHER" id="PTHR43547:SF2">
    <property type="entry name" value="HYBRID SIGNAL TRANSDUCTION HISTIDINE KINASE C"/>
    <property type="match status" value="1"/>
</dbReference>
<dbReference type="Gene3D" id="3.30.565.10">
    <property type="entry name" value="Histidine kinase-like ATPase, C-terminal domain"/>
    <property type="match status" value="2"/>
</dbReference>
<feature type="domain" description="Histidine kinase" evidence="5">
    <location>
        <begin position="1245"/>
        <end position="1518"/>
    </location>
</feature>
<feature type="domain" description="Response regulatory" evidence="6">
    <location>
        <begin position="1579"/>
        <end position="1708"/>
    </location>
</feature>
<protein>
    <submittedName>
        <fullName evidence="8">Uncharacterized protein</fullName>
    </submittedName>
</protein>
<dbReference type="OrthoDB" id="60033at2759"/>
<feature type="domain" description="Response regulatory" evidence="6">
    <location>
        <begin position="974"/>
        <end position="1090"/>
    </location>
</feature>
<dbReference type="SMART" id="SM00448">
    <property type="entry name" value="REC"/>
    <property type="match status" value="2"/>
</dbReference>
<dbReference type="InterPro" id="IPR003594">
    <property type="entry name" value="HATPase_dom"/>
</dbReference>
<dbReference type="InterPro" id="IPR011006">
    <property type="entry name" value="CheY-like_superfamily"/>
</dbReference>
<feature type="modified residue" description="4-aspartylphosphate" evidence="2">
    <location>
        <position position="1638"/>
    </location>
</feature>
<reference evidence="8 9" key="1">
    <citation type="submission" date="2018-11" db="EMBL/GenBank/DDBJ databases">
        <title>Genome sequence of Apiotrichum porosum DSM 27194.</title>
        <authorList>
            <person name="Aliyu H."/>
            <person name="Gorte O."/>
            <person name="Ochsenreither K."/>
        </authorList>
    </citation>
    <scope>NUCLEOTIDE SEQUENCE [LARGE SCALE GENOMIC DNA]</scope>
    <source>
        <strain evidence="8 9">DSM 27194</strain>
    </source>
</reference>
<dbReference type="RefSeq" id="XP_028471786.1">
    <property type="nucleotide sequence ID" value="XM_028620911.1"/>
</dbReference>
<dbReference type="SUPFAM" id="SSF47384">
    <property type="entry name" value="Homodimeric domain of signal transducing histidine kinase"/>
    <property type="match status" value="2"/>
</dbReference>
<evidence type="ECO:0000259" key="6">
    <source>
        <dbReference type="PROSITE" id="PS50110"/>
    </source>
</evidence>
<dbReference type="STRING" id="105984.A0A427XCQ0"/>
<dbReference type="Gene3D" id="3.30.450.20">
    <property type="entry name" value="PAS domain"/>
    <property type="match status" value="2"/>
</dbReference>
<dbReference type="SUPFAM" id="SSF55785">
    <property type="entry name" value="PYP-like sensor domain (PAS domain)"/>
    <property type="match status" value="1"/>
</dbReference>
<dbReference type="InterPro" id="IPR000014">
    <property type="entry name" value="PAS"/>
</dbReference>
<comment type="caution">
    <text evidence="8">The sequence shown here is derived from an EMBL/GenBank/DDBJ whole genome shotgun (WGS) entry which is preliminary data.</text>
</comment>
<evidence type="ECO:0000259" key="7">
    <source>
        <dbReference type="PROSITE" id="PS50112"/>
    </source>
</evidence>
<evidence type="ECO:0000313" key="9">
    <source>
        <dbReference type="Proteomes" id="UP000279236"/>
    </source>
</evidence>
<name>A0A427XCQ0_9TREE</name>
<feature type="domain" description="PAS" evidence="7">
    <location>
        <begin position="1106"/>
        <end position="1148"/>
    </location>
</feature>
<dbReference type="CDD" id="cd17546">
    <property type="entry name" value="REC_hyHK_CKI1_RcsC-like"/>
    <property type="match status" value="1"/>
</dbReference>
<dbReference type="SMART" id="SM00387">
    <property type="entry name" value="HATPase_c"/>
    <property type="match status" value="2"/>
</dbReference>
<dbReference type="InterPro" id="IPR036097">
    <property type="entry name" value="HisK_dim/P_sf"/>
</dbReference>
<dbReference type="CDD" id="cd00082">
    <property type="entry name" value="HisKA"/>
    <property type="match status" value="2"/>
</dbReference>
<dbReference type="InterPro" id="IPR004358">
    <property type="entry name" value="Sig_transdc_His_kin-like_C"/>
</dbReference>
<proteinExistence type="predicted"/>
<dbReference type="SMART" id="SM00091">
    <property type="entry name" value="PAS"/>
    <property type="match status" value="1"/>
</dbReference>
<dbReference type="SMART" id="SM00388">
    <property type="entry name" value="HisKA"/>
    <property type="match status" value="2"/>
</dbReference>
<keyword evidence="1 2" id="KW-0597">Phosphoprotein</keyword>
<evidence type="ECO:0000256" key="1">
    <source>
        <dbReference type="ARBA" id="ARBA00022553"/>
    </source>
</evidence>
<dbReference type="PANTHER" id="PTHR43547">
    <property type="entry name" value="TWO-COMPONENT HISTIDINE KINASE"/>
    <property type="match status" value="1"/>
</dbReference>
<dbReference type="FunFam" id="3.40.50.2300:FF:000307">
    <property type="entry name" value="Receptor-like histidine kinase BpdS"/>
    <property type="match status" value="1"/>
</dbReference>
<dbReference type="Pfam" id="PF00072">
    <property type="entry name" value="Response_reg"/>
    <property type="match status" value="2"/>
</dbReference>
<gene>
    <name evidence="8" type="ORF">EHS24_005386</name>
</gene>
<evidence type="ECO:0000256" key="3">
    <source>
        <dbReference type="SAM" id="Coils"/>
    </source>
</evidence>
<keyword evidence="3" id="KW-0175">Coiled coil</keyword>
<dbReference type="InterPro" id="IPR003661">
    <property type="entry name" value="HisK_dim/P_dom"/>
</dbReference>
<dbReference type="Gene3D" id="3.40.50.2300">
    <property type="match status" value="2"/>
</dbReference>
<feature type="modified residue" description="4-aspartylphosphate" evidence="2">
    <location>
        <position position="1022"/>
    </location>
</feature>
<dbReference type="Pfam" id="PF02518">
    <property type="entry name" value="HATPase_c"/>
    <property type="match status" value="2"/>
</dbReference>
<evidence type="ECO:0000313" key="8">
    <source>
        <dbReference type="EMBL" id="RSH76639.1"/>
    </source>
</evidence>
<evidence type="ECO:0000259" key="5">
    <source>
        <dbReference type="PROSITE" id="PS50109"/>
    </source>
</evidence>
<dbReference type="PRINTS" id="PR00344">
    <property type="entry name" value="BCTRLSENSOR"/>
</dbReference>
<dbReference type="GeneID" id="39589929"/>
<feature type="compositionally biased region" description="Basic and acidic residues" evidence="4">
    <location>
        <begin position="229"/>
        <end position="243"/>
    </location>
</feature>
<feature type="compositionally biased region" description="Basic and acidic residues" evidence="4">
    <location>
        <begin position="251"/>
        <end position="267"/>
    </location>
</feature>
<organism evidence="8 9">
    <name type="scientific">Apiotrichum porosum</name>
    <dbReference type="NCBI Taxonomy" id="105984"/>
    <lineage>
        <taxon>Eukaryota</taxon>
        <taxon>Fungi</taxon>
        <taxon>Dikarya</taxon>
        <taxon>Basidiomycota</taxon>
        <taxon>Agaricomycotina</taxon>
        <taxon>Tremellomycetes</taxon>
        <taxon>Trichosporonales</taxon>
        <taxon>Trichosporonaceae</taxon>
        <taxon>Apiotrichum</taxon>
    </lineage>
</organism>
<dbReference type="GO" id="GO:0000155">
    <property type="term" value="F:phosphorelay sensor kinase activity"/>
    <property type="evidence" value="ECO:0007669"/>
    <property type="project" value="InterPro"/>
</dbReference>
<feature type="domain" description="Histidine kinase" evidence="5">
    <location>
        <begin position="693"/>
        <end position="912"/>
    </location>
</feature>
<evidence type="ECO:0000256" key="2">
    <source>
        <dbReference type="PROSITE-ProRule" id="PRU00169"/>
    </source>
</evidence>
<dbReference type="InterPro" id="IPR036890">
    <property type="entry name" value="HATPase_C_sf"/>
</dbReference>
<dbReference type="InterPro" id="IPR035965">
    <property type="entry name" value="PAS-like_dom_sf"/>
</dbReference>
<evidence type="ECO:0000256" key="4">
    <source>
        <dbReference type="SAM" id="MobiDB-lite"/>
    </source>
</evidence>
<feature type="coiled-coil region" evidence="3">
    <location>
        <begin position="1215"/>
        <end position="1242"/>
    </location>
</feature>
<dbReference type="Pfam" id="PF00512">
    <property type="entry name" value="HisKA"/>
    <property type="match status" value="1"/>
</dbReference>
<dbReference type="PROSITE" id="PS50112">
    <property type="entry name" value="PAS"/>
    <property type="match status" value="1"/>
</dbReference>
<dbReference type="InterPro" id="IPR005467">
    <property type="entry name" value="His_kinase_dom"/>
</dbReference>
<sequence length="1719" mass="190187">MVPVPRSVEVEAHAIPIAFLKAYPFPAFVLRIRAAPGHNDMRRESSASLETDLQDANVPGLPTPRISPPLLAHLDAVNGNRDLHTASPPLHRDLDFVHAPMPAYAPHLLVWANDAWTNLSDGCYFRDIVEPHALVAFESWVQSDSTKDNTCKLSLPRQHVTLHLVKTRHVIPTSAPCFGTCPYAFVVITSVQITQMAGTTAVGSLQTPSAIAQKGLAAGMQSKSPGGRYGDRDPMTPRRKPEATGRNTKSLLRDENSTSEPNREALRKGRSAPDSFGVFDVTARRQQALIQCRDLFKQTDWSKTPLGPLSGWPTEVTTMVQVVLDSPTQDAIWLGENQTMIYNQHYAQFVPHPQSFARPACEVWFHVWDILSGLAERCMEGEPIYVEDRIIFYLRGDRGHFLERYHTWSMLPIHLKDDPEGRPKAIYLSSFNTTDKVIASRRLDTSRVLVESLVPVTTTAEYFHTVAQVIDDNRTDLPFAILYSVSAQNEQALSADPTGTRTVDIRLEETAGVPDDHPNVPRQLSLTVPVSHTSPYAATSDVERADRVSDWLSSSPAPSVRSFGSNNPGGRQPVITSPETGSWPIHKALTTGNCVLVDCSELVKGFEIRQWDVLPDRALVIPILTDGGRTPRAVVIIGLNVCAAFDPEYEDWINIMRGHLTASLASVQAFEAQVSAQLESERIERAKSAWLRSAALELRSPITLIAGPLDELLMSELSYRQRHTLKIAQRNVYRLQQLVSSLLFFGRVEQGAVRPQFVPLDLAKFITSLTDLFRQPVERLRIDFRVEIEPYAGFIVFDPLIIETVLSNLISSTIKASKNGTITVRVSYTSEQADIAIFTTSVLPEVEFAAEHNVVDGGAASDPTTAGLGLGLVLANKLLLLHGGSLMVRRTCAEDIGVGKGSAVISRLPLRHESPEEEDAPLDTPFGSYGREMAKDILRVMVDDDDHSSHSGESSNQSNVYSFAEGLMFEESDQLLLVDDNHEIRDYIKGLFEPLCRVVETASALEALQLAKQSLPNLILADMSSPQMSGEQFLQELRSDQATRMIPVVFLSSSADDGEAQLSALMAGAEDFLNKPFKPKELLLRVNLHMQMGKKRATLETLFAQREQELAVLSDHCPTGIMRADKHGVVTYANQAFREMGGMSLNEMFTDWTDYVDDETESRIVPLWADTVAGSRKTTHAEWKWRNGRIMSGVFIRLDQVRPGMSGIIGCVTDITYQEEKLLEAERRRVEAEESKHQQELLVDLTSHEIRTPVSAILHCSSLVLENLVCLRRELQLMGPEGFHPTPENLQELEEDILALESIHQCGLVQERIAGDVLSLARIQLDMLSLHEIDIDVQAEAHKVLGVFASEARFKKIDINLDFGPSFEAMGIKSVKTDPVRLGQVVTNLVTNAIRFTTYSELRQIFVHYDVAWIPPALGTCEFPENASARPPAQVPEGTPVYLFVSVRDTGPGMNRSEAENLFKRFRQGKVMIHTAYGGSGLGLFICKKITELCRGNIEVLSVDGAGSTFRFWIKTHTTAPSSPVNVIRKQVEELDLSMDAKRVWPLSQPIGSAGLTPRHAPPTSSLATAPAGLPSTLHVLIVDDNLINQTVLKRQIRKAGLTCQTADDGQQALDRIYASQPSATDPDNPPFDVVLMDIEMPVMDGLTAVRHVREDEASGKIQPQIVIALTGNARPGQMENARLAGMDDVVTKPYRLPELLDKMRTAVQARRENADAEA</sequence>
<feature type="region of interest" description="Disordered" evidence="4">
    <location>
        <begin position="215"/>
        <end position="271"/>
    </location>
</feature>
<dbReference type="CDD" id="cd00130">
    <property type="entry name" value="PAS"/>
    <property type="match status" value="1"/>
</dbReference>
<dbReference type="PROSITE" id="PS50110">
    <property type="entry name" value="RESPONSE_REGULATORY"/>
    <property type="match status" value="2"/>
</dbReference>
<dbReference type="SUPFAM" id="SSF52172">
    <property type="entry name" value="CheY-like"/>
    <property type="match status" value="2"/>
</dbReference>
<feature type="region of interest" description="Disordered" evidence="4">
    <location>
        <begin position="558"/>
        <end position="578"/>
    </location>
</feature>
<dbReference type="PROSITE" id="PS50109">
    <property type="entry name" value="HIS_KIN"/>
    <property type="match status" value="2"/>
</dbReference>
<dbReference type="Gene3D" id="1.10.287.130">
    <property type="match status" value="2"/>
</dbReference>